<dbReference type="Proteomes" id="UP000031521">
    <property type="component" value="Chromosome"/>
</dbReference>
<dbReference type="Pfam" id="PF01497">
    <property type="entry name" value="Peripla_BP_2"/>
    <property type="match status" value="1"/>
</dbReference>
<evidence type="ECO:0000313" key="4">
    <source>
        <dbReference type="EMBL" id="AJE47802.1"/>
    </source>
</evidence>
<keyword evidence="1" id="KW-0175">Coiled coil</keyword>
<keyword evidence="2" id="KW-0732">Signal</keyword>
<dbReference type="STRING" id="1208324.P73_3087"/>
<keyword evidence="5" id="KW-1185">Reference proteome</keyword>
<dbReference type="InterPro" id="IPR002491">
    <property type="entry name" value="ABC_transptr_periplasmic_BD"/>
</dbReference>
<dbReference type="HOGENOM" id="CLU_038034_8_0_5"/>
<dbReference type="KEGG" id="cid:P73_3087"/>
<sequence length="285" mass="29019">MIRAAALVAALCLPLCAAGAAPLRVVSTNLCTDQLAMLLAAPGQLVSVSGLAADPHSSAMAEAARAYPRNDARAEEIYLLAPDLVVSGSYTARETMQILEDLGIPVMRFSPATSLADVPARIAQMGAALHREAEAQAVIDEFNARLAALRAEAEAEIAASGAPRPRAALYYPNGYTTGSSTLAGDILEAAGFGNVAAEIGVAGGGFVPLEAMVIADPDALITSGPHPGASRAEELLIHPALTTLRGGAASATMSDRDWLCGTPAVLEAIAALGDTRRAVLNGAAQ</sequence>
<dbReference type="Gene3D" id="3.40.50.1980">
    <property type="entry name" value="Nitrogenase molybdenum iron protein domain"/>
    <property type="match status" value="2"/>
</dbReference>
<evidence type="ECO:0000313" key="5">
    <source>
        <dbReference type="Proteomes" id="UP000031521"/>
    </source>
</evidence>
<evidence type="ECO:0000259" key="3">
    <source>
        <dbReference type="PROSITE" id="PS50983"/>
    </source>
</evidence>
<dbReference type="EMBL" id="CP004393">
    <property type="protein sequence ID" value="AJE47802.1"/>
    <property type="molecule type" value="Genomic_DNA"/>
</dbReference>
<accession>A0A0B5E641</accession>
<feature type="chain" id="PRO_5002100940" evidence="2">
    <location>
        <begin position="21"/>
        <end position="285"/>
    </location>
</feature>
<reference evidence="4 5" key="1">
    <citation type="journal article" date="2014" name="Int. J. Syst. Evol. Microbiol.">
        <title>Celeribacter indicus sp. nov., a polycyclic aromatic hydrocarbon-degrading bacterium from deep-sea sediment and reclassification of Huaishuia halophila as Celeribacter halophilus comb. nov.</title>
        <authorList>
            <person name="Lai Q."/>
            <person name="Cao J."/>
            <person name="Yuan J."/>
            <person name="Li F."/>
            <person name="Shao Z."/>
        </authorList>
    </citation>
    <scope>NUCLEOTIDE SEQUENCE [LARGE SCALE GENOMIC DNA]</scope>
    <source>
        <strain evidence="4">P73</strain>
    </source>
</reference>
<dbReference type="RefSeq" id="WP_043870276.1">
    <property type="nucleotide sequence ID" value="NZ_CP004393.1"/>
</dbReference>
<feature type="signal peptide" evidence="2">
    <location>
        <begin position="1"/>
        <end position="20"/>
    </location>
</feature>
<proteinExistence type="predicted"/>
<gene>
    <name evidence="4" type="ORF">P73_3087</name>
</gene>
<dbReference type="InterPro" id="IPR050902">
    <property type="entry name" value="ABC_Transporter_SBP"/>
</dbReference>
<dbReference type="PANTHER" id="PTHR30535">
    <property type="entry name" value="VITAMIN B12-BINDING PROTEIN"/>
    <property type="match status" value="1"/>
</dbReference>
<dbReference type="PANTHER" id="PTHR30535:SF34">
    <property type="entry name" value="MOLYBDATE-BINDING PROTEIN MOLA"/>
    <property type="match status" value="1"/>
</dbReference>
<dbReference type="GO" id="GO:0071281">
    <property type="term" value="P:cellular response to iron ion"/>
    <property type="evidence" value="ECO:0007669"/>
    <property type="project" value="TreeGrafter"/>
</dbReference>
<protein>
    <submittedName>
        <fullName evidence="4">Periplasmic binding protein</fullName>
    </submittedName>
</protein>
<dbReference type="AlphaFoldDB" id="A0A0B5E641"/>
<name>A0A0B5E641_9RHOB</name>
<dbReference type="PROSITE" id="PS50983">
    <property type="entry name" value="FE_B12_PBP"/>
    <property type="match status" value="1"/>
</dbReference>
<evidence type="ECO:0000256" key="1">
    <source>
        <dbReference type="SAM" id="Coils"/>
    </source>
</evidence>
<dbReference type="SUPFAM" id="SSF53807">
    <property type="entry name" value="Helical backbone' metal receptor"/>
    <property type="match status" value="1"/>
</dbReference>
<feature type="domain" description="Fe/B12 periplasmic-binding" evidence="3">
    <location>
        <begin position="24"/>
        <end position="285"/>
    </location>
</feature>
<evidence type="ECO:0000256" key="2">
    <source>
        <dbReference type="SAM" id="SignalP"/>
    </source>
</evidence>
<organism evidence="4 5">
    <name type="scientific">Celeribacter indicus</name>
    <dbReference type="NCBI Taxonomy" id="1208324"/>
    <lineage>
        <taxon>Bacteria</taxon>
        <taxon>Pseudomonadati</taxon>
        <taxon>Pseudomonadota</taxon>
        <taxon>Alphaproteobacteria</taxon>
        <taxon>Rhodobacterales</taxon>
        <taxon>Roseobacteraceae</taxon>
        <taxon>Celeribacter</taxon>
    </lineage>
</organism>
<feature type="coiled-coil region" evidence="1">
    <location>
        <begin position="132"/>
        <end position="159"/>
    </location>
</feature>